<sequence length="448" mass="50069">MSHAVRDVAPEASAVWDPASSIPTLIGSLLSFVATALVILLWIFAGGKKRRDFRYALILNLTVAEFLNCLNNSVSGIAAVARHSPLPPGTACKVNGWAGQFSVQAVDFSILAITLVTLLTIQLRSFIIYASTATKALICLSIWIVPLCTSIFAWLKNYYGPVSGNWCWIEKHHARQRYTLNHGWRFAIFAISLCTYIYVFIYMSRRLRPQGVSEFSSSIPDTLDYEKIDEKPRDNAVLAGCGATPRISLELVPESPATKQPKKHRRAVSSFSFARKLQVDTAPQPDHKDTQTTTSSIDDITSPHETHNLVDIEKGLPSAREEPPMTTLPVRRAATRVDTKMKVDREIWKMLLLNMYPVTYLILWIPGLANRIAEGMGYQVRVLVILQCTTQFIGLANASVYVYKEHRRDIREWWSGVKARKSAKAATVQRLGSDSASGRISFRRSDSP</sequence>
<gene>
    <name evidence="1" type="ORF">OPT61_g9707</name>
</gene>
<protein>
    <submittedName>
        <fullName evidence="1">Uncharacterized protein</fullName>
    </submittedName>
</protein>
<dbReference type="EMBL" id="JAPHNI010001245">
    <property type="protein sequence ID" value="KAJ8106185.1"/>
    <property type="molecule type" value="Genomic_DNA"/>
</dbReference>
<reference evidence="1" key="1">
    <citation type="submission" date="2022-11" db="EMBL/GenBank/DDBJ databases">
        <title>Genome Sequence of Boeremia exigua.</title>
        <authorList>
            <person name="Buettner E."/>
        </authorList>
    </citation>
    <scope>NUCLEOTIDE SEQUENCE</scope>
    <source>
        <strain evidence="1">CU02</strain>
    </source>
</reference>
<accession>A0ACC2HTG9</accession>
<evidence type="ECO:0000313" key="1">
    <source>
        <dbReference type="EMBL" id="KAJ8106185.1"/>
    </source>
</evidence>
<proteinExistence type="predicted"/>
<evidence type="ECO:0000313" key="2">
    <source>
        <dbReference type="Proteomes" id="UP001153331"/>
    </source>
</evidence>
<organism evidence="1 2">
    <name type="scientific">Boeremia exigua</name>
    <dbReference type="NCBI Taxonomy" id="749465"/>
    <lineage>
        <taxon>Eukaryota</taxon>
        <taxon>Fungi</taxon>
        <taxon>Dikarya</taxon>
        <taxon>Ascomycota</taxon>
        <taxon>Pezizomycotina</taxon>
        <taxon>Dothideomycetes</taxon>
        <taxon>Pleosporomycetidae</taxon>
        <taxon>Pleosporales</taxon>
        <taxon>Pleosporineae</taxon>
        <taxon>Didymellaceae</taxon>
        <taxon>Boeremia</taxon>
    </lineage>
</organism>
<dbReference type="Proteomes" id="UP001153331">
    <property type="component" value="Unassembled WGS sequence"/>
</dbReference>
<name>A0ACC2HTG9_9PLEO</name>
<comment type="caution">
    <text evidence="1">The sequence shown here is derived from an EMBL/GenBank/DDBJ whole genome shotgun (WGS) entry which is preliminary data.</text>
</comment>
<keyword evidence="2" id="KW-1185">Reference proteome</keyword>